<comment type="caution">
    <text evidence="1">The sequence shown here is derived from an EMBL/GenBank/DDBJ whole genome shotgun (WGS) entry which is preliminary data.</text>
</comment>
<evidence type="ECO:0000313" key="2">
    <source>
        <dbReference type="Proteomes" id="UP001233172"/>
    </source>
</evidence>
<reference evidence="1" key="1">
    <citation type="journal article" date="2023" name="PLoS Negl. Trop. Dis.">
        <title>A genome sequence for Biomphalaria pfeifferi, the major vector snail for the human-infecting parasite Schistosoma mansoni.</title>
        <authorList>
            <person name="Bu L."/>
            <person name="Lu L."/>
            <person name="Laidemitt M.R."/>
            <person name="Zhang S.M."/>
            <person name="Mutuku M."/>
            <person name="Mkoji G."/>
            <person name="Steinauer M."/>
            <person name="Loker E.S."/>
        </authorList>
    </citation>
    <scope>NUCLEOTIDE SEQUENCE</scope>
    <source>
        <strain evidence="1">KasaAsao</strain>
    </source>
</reference>
<evidence type="ECO:0000313" key="1">
    <source>
        <dbReference type="EMBL" id="KAK0040081.1"/>
    </source>
</evidence>
<gene>
    <name evidence="1" type="ORF">Bpfe_030497</name>
</gene>
<dbReference type="Proteomes" id="UP001233172">
    <property type="component" value="Unassembled WGS sequence"/>
</dbReference>
<dbReference type="EMBL" id="JASAOG010000355">
    <property type="protein sequence ID" value="KAK0040081.1"/>
    <property type="molecule type" value="Genomic_DNA"/>
</dbReference>
<dbReference type="AlphaFoldDB" id="A0AAD8APK1"/>
<sequence length="68" mass="7648">MLHKLSHLSHPNFETNRSTGCLDKLTALLDCLDKLTAPLDYLDKLTAPLDYLDKVRDSVPCSDNSWST</sequence>
<name>A0AAD8APK1_BIOPF</name>
<reference evidence="1" key="2">
    <citation type="submission" date="2023-04" db="EMBL/GenBank/DDBJ databases">
        <authorList>
            <person name="Bu L."/>
            <person name="Lu L."/>
            <person name="Laidemitt M.R."/>
            <person name="Zhang S.M."/>
            <person name="Mutuku M."/>
            <person name="Mkoji G."/>
            <person name="Steinauer M."/>
            <person name="Loker E.S."/>
        </authorList>
    </citation>
    <scope>NUCLEOTIDE SEQUENCE</scope>
    <source>
        <strain evidence="1">KasaAsao</strain>
        <tissue evidence="1">Whole Snail</tissue>
    </source>
</reference>
<proteinExistence type="predicted"/>
<protein>
    <submittedName>
        <fullName evidence="1">Uncharacterized protein</fullName>
    </submittedName>
</protein>
<organism evidence="1 2">
    <name type="scientific">Biomphalaria pfeifferi</name>
    <name type="common">Bloodfluke planorb</name>
    <name type="synonym">Freshwater snail</name>
    <dbReference type="NCBI Taxonomy" id="112525"/>
    <lineage>
        <taxon>Eukaryota</taxon>
        <taxon>Metazoa</taxon>
        <taxon>Spiralia</taxon>
        <taxon>Lophotrochozoa</taxon>
        <taxon>Mollusca</taxon>
        <taxon>Gastropoda</taxon>
        <taxon>Heterobranchia</taxon>
        <taxon>Euthyneura</taxon>
        <taxon>Panpulmonata</taxon>
        <taxon>Hygrophila</taxon>
        <taxon>Lymnaeoidea</taxon>
        <taxon>Planorbidae</taxon>
        <taxon>Biomphalaria</taxon>
    </lineage>
</organism>
<keyword evidence="2" id="KW-1185">Reference proteome</keyword>
<accession>A0AAD8APK1</accession>